<gene>
    <name evidence="4" type="ORF">Nepgr_024312</name>
</gene>
<name>A0AAD3XZX2_NEPGR</name>
<evidence type="ECO:0000313" key="5">
    <source>
        <dbReference type="Proteomes" id="UP001279734"/>
    </source>
</evidence>
<organism evidence="4 5">
    <name type="scientific">Nepenthes gracilis</name>
    <name type="common">Slender pitcher plant</name>
    <dbReference type="NCBI Taxonomy" id="150966"/>
    <lineage>
        <taxon>Eukaryota</taxon>
        <taxon>Viridiplantae</taxon>
        <taxon>Streptophyta</taxon>
        <taxon>Embryophyta</taxon>
        <taxon>Tracheophyta</taxon>
        <taxon>Spermatophyta</taxon>
        <taxon>Magnoliopsida</taxon>
        <taxon>eudicotyledons</taxon>
        <taxon>Gunneridae</taxon>
        <taxon>Pentapetalae</taxon>
        <taxon>Caryophyllales</taxon>
        <taxon>Nepenthaceae</taxon>
        <taxon>Nepenthes</taxon>
    </lineage>
</organism>
<evidence type="ECO:0000256" key="2">
    <source>
        <dbReference type="ARBA" id="ARBA00022837"/>
    </source>
</evidence>
<evidence type="ECO:0000259" key="3">
    <source>
        <dbReference type="PROSITE" id="PS50004"/>
    </source>
</evidence>
<proteinExistence type="predicted"/>
<evidence type="ECO:0000313" key="4">
    <source>
        <dbReference type="EMBL" id="GMH22469.1"/>
    </source>
</evidence>
<comment type="caution">
    <text evidence="4">The sequence shown here is derived from an EMBL/GenBank/DDBJ whole genome shotgun (WGS) entry which is preliminary data.</text>
</comment>
<dbReference type="EMBL" id="BSYO01000024">
    <property type="protein sequence ID" value="GMH22469.1"/>
    <property type="molecule type" value="Genomic_DNA"/>
</dbReference>
<accession>A0AAD3XZX2</accession>
<feature type="domain" description="C2" evidence="3">
    <location>
        <begin position="1"/>
        <end position="116"/>
    </location>
</feature>
<dbReference type="SMART" id="SM00239">
    <property type="entry name" value="C2"/>
    <property type="match status" value="1"/>
</dbReference>
<protein>
    <recommendedName>
        <fullName evidence="3">C2 domain-containing protein</fullName>
    </recommendedName>
</protein>
<dbReference type="Pfam" id="PF00168">
    <property type="entry name" value="C2"/>
    <property type="match status" value="1"/>
</dbReference>
<dbReference type="SUPFAM" id="SSF49562">
    <property type="entry name" value="C2 domain (Calcium/lipid-binding domain, CaLB)"/>
    <property type="match status" value="1"/>
</dbReference>
<keyword evidence="2" id="KW-0106">Calcium</keyword>
<dbReference type="InterPro" id="IPR000008">
    <property type="entry name" value="C2_dom"/>
</dbReference>
<keyword evidence="5" id="KW-1185">Reference proteome</keyword>
<dbReference type="GO" id="GO:0046872">
    <property type="term" value="F:metal ion binding"/>
    <property type="evidence" value="ECO:0007669"/>
    <property type="project" value="UniProtKB-KW"/>
</dbReference>
<keyword evidence="1" id="KW-0479">Metal-binding</keyword>
<dbReference type="InterPro" id="IPR035892">
    <property type="entry name" value="C2_domain_sf"/>
</dbReference>
<dbReference type="PROSITE" id="PS50004">
    <property type="entry name" value="C2"/>
    <property type="match status" value="1"/>
</dbReference>
<dbReference type="AlphaFoldDB" id="A0AAD3XZX2"/>
<sequence length="196" mass="22617">MHNPLSFLIMGEGILEVLVVNAEGIRHTNLIGQPAYYVLIQCGTRAWRSKTTSGYAHKAFWNQKCRFEYPFSEWKNLEHLKITIMAEDYLTDTGFVGEAIINLAEIIVEGEDTGFVELHPAPYNVVVEDDTFKGEIKIGLKFTVNREAQVEKRERATQVKKTRKSIYTTFLGFWKISWWKSLFQYGKMTPDDGQQL</sequence>
<dbReference type="PANTHER" id="PTHR46502">
    <property type="entry name" value="C2 DOMAIN-CONTAINING"/>
    <property type="match status" value="1"/>
</dbReference>
<dbReference type="Gene3D" id="2.60.40.150">
    <property type="entry name" value="C2 domain"/>
    <property type="match status" value="1"/>
</dbReference>
<reference evidence="4" key="1">
    <citation type="submission" date="2023-05" db="EMBL/GenBank/DDBJ databases">
        <title>Nepenthes gracilis genome sequencing.</title>
        <authorList>
            <person name="Fukushima K."/>
        </authorList>
    </citation>
    <scope>NUCLEOTIDE SEQUENCE</scope>
    <source>
        <strain evidence="4">SING2019-196</strain>
    </source>
</reference>
<dbReference type="Proteomes" id="UP001279734">
    <property type="component" value="Unassembled WGS sequence"/>
</dbReference>
<evidence type="ECO:0000256" key="1">
    <source>
        <dbReference type="ARBA" id="ARBA00022723"/>
    </source>
</evidence>
<dbReference type="PANTHER" id="PTHR46502:SF14">
    <property type="entry name" value="CALCIUM-DEPENDENT LIPID-BINDING (CALB DOMAIN) FAMILY PROTEIN"/>
    <property type="match status" value="1"/>
</dbReference>